<keyword evidence="3" id="KW-1185">Reference proteome</keyword>
<dbReference type="EMBL" id="PTJE01000001">
    <property type="protein sequence ID" value="PPK96243.1"/>
    <property type="molecule type" value="Genomic_DNA"/>
</dbReference>
<proteinExistence type="predicted"/>
<organism evidence="2 3">
    <name type="scientific">Nonlabens xylanidelens</name>
    <dbReference type="NCBI Taxonomy" id="191564"/>
    <lineage>
        <taxon>Bacteria</taxon>
        <taxon>Pseudomonadati</taxon>
        <taxon>Bacteroidota</taxon>
        <taxon>Flavobacteriia</taxon>
        <taxon>Flavobacteriales</taxon>
        <taxon>Flavobacteriaceae</taxon>
        <taxon>Nonlabens</taxon>
    </lineage>
</organism>
<comment type="caution">
    <text evidence="2">The sequence shown here is derived from an EMBL/GenBank/DDBJ whole genome shotgun (WGS) entry which is preliminary data.</text>
</comment>
<evidence type="ECO:0000313" key="2">
    <source>
        <dbReference type="EMBL" id="PPK96243.1"/>
    </source>
</evidence>
<evidence type="ECO:0000313" key="3">
    <source>
        <dbReference type="Proteomes" id="UP000239002"/>
    </source>
</evidence>
<evidence type="ECO:0000259" key="1">
    <source>
        <dbReference type="Pfam" id="PF09834"/>
    </source>
</evidence>
<accession>A0A2S6IPS0</accession>
<dbReference type="Proteomes" id="UP000239002">
    <property type="component" value="Unassembled WGS sequence"/>
</dbReference>
<sequence length="95" mass="11274">MILDRIYKPEFFDNEKSSDPNWKIALWKTISWRVIGTLDTIMISWLLTSKIDVALTIGSIEVFSKMVLYFIHERLWDKITNPNNEKNKQTVRTKV</sequence>
<reference evidence="2 3" key="1">
    <citation type="submission" date="2018-02" db="EMBL/GenBank/DDBJ databases">
        <title>Genomic Encyclopedia of Archaeal and Bacterial Type Strains, Phase II (KMG-II): from individual species to whole genera.</title>
        <authorList>
            <person name="Goeker M."/>
        </authorList>
    </citation>
    <scope>NUCLEOTIDE SEQUENCE [LARGE SCALE GENOMIC DNA]</scope>
    <source>
        <strain evidence="2 3">DSM 16809</strain>
    </source>
</reference>
<feature type="domain" description="DUF2061" evidence="1">
    <location>
        <begin position="27"/>
        <end position="77"/>
    </location>
</feature>
<protein>
    <submittedName>
        <fullName evidence="2">Putative membrane protein</fullName>
    </submittedName>
</protein>
<name>A0A2S6IPS0_9FLAO</name>
<gene>
    <name evidence="2" type="ORF">LY01_00057</name>
</gene>
<dbReference type="OrthoDB" id="197461at2"/>
<dbReference type="RefSeq" id="WP_104513821.1">
    <property type="nucleotide sequence ID" value="NZ_MQVW01000022.1"/>
</dbReference>
<dbReference type="Pfam" id="PF09834">
    <property type="entry name" value="DUF2061"/>
    <property type="match status" value="1"/>
</dbReference>
<dbReference type="AlphaFoldDB" id="A0A2S6IPS0"/>
<dbReference type="InterPro" id="IPR018638">
    <property type="entry name" value="DUF2061_membrane"/>
</dbReference>